<accession>A0A5C6WY50</accession>
<dbReference type="Proteomes" id="UP000321046">
    <property type="component" value="Unassembled WGS sequence"/>
</dbReference>
<evidence type="ECO:0000313" key="2">
    <source>
        <dbReference type="EMBL" id="TXD33636.1"/>
    </source>
</evidence>
<feature type="compositionally biased region" description="Polar residues" evidence="1">
    <location>
        <begin position="1"/>
        <end position="19"/>
    </location>
</feature>
<comment type="caution">
    <text evidence="2">The sequence shown here is derived from an EMBL/GenBank/DDBJ whole genome shotgun (WGS) entry which is preliminary data.</text>
</comment>
<dbReference type="RefSeq" id="WP_146975835.1">
    <property type="nucleotide sequence ID" value="NZ_VOSL01000060.1"/>
</dbReference>
<feature type="region of interest" description="Disordered" evidence="1">
    <location>
        <begin position="1"/>
        <end position="29"/>
    </location>
</feature>
<name>A0A5C6WY50_9DELT</name>
<dbReference type="OrthoDB" id="5516150at2"/>
<evidence type="ECO:0000313" key="3">
    <source>
        <dbReference type="Proteomes" id="UP000321046"/>
    </source>
</evidence>
<gene>
    <name evidence="2" type="ORF">FRC96_15755</name>
</gene>
<organism evidence="2 3">
    <name type="scientific">Lujinxingia vulgaris</name>
    <dbReference type="NCBI Taxonomy" id="2600176"/>
    <lineage>
        <taxon>Bacteria</taxon>
        <taxon>Deltaproteobacteria</taxon>
        <taxon>Bradymonadales</taxon>
        <taxon>Lujinxingiaceae</taxon>
        <taxon>Lujinxingia</taxon>
    </lineage>
</organism>
<evidence type="ECO:0000256" key="1">
    <source>
        <dbReference type="SAM" id="MobiDB-lite"/>
    </source>
</evidence>
<proteinExistence type="predicted"/>
<protein>
    <submittedName>
        <fullName evidence="2">Uncharacterized protein</fullName>
    </submittedName>
</protein>
<sequence>MSNPTKKQQSGSVVTTTETSRSKSDTRLDVLSPQEEKVLRMLHGLGEEDTHELKFALGADEETRLKLAMMERDLHEALAPNGPVAAGDLDEGDEG</sequence>
<reference evidence="2 3" key="1">
    <citation type="submission" date="2019-08" db="EMBL/GenBank/DDBJ databases">
        <title>Bradymonadales sp. TMQ2.</title>
        <authorList>
            <person name="Liang Q."/>
        </authorList>
    </citation>
    <scope>NUCLEOTIDE SEQUENCE [LARGE SCALE GENOMIC DNA]</scope>
    <source>
        <strain evidence="2 3">TMQ2</strain>
    </source>
</reference>
<dbReference type="EMBL" id="VOSL01000060">
    <property type="protein sequence ID" value="TXD33636.1"/>
    <property type="molecule type" value="Genomic_DNA"/>
</dbReference>
<dbReference type="AlphaFoldDB" id="A0A5C6WY50"/>
<feature type="compositionally biased region" description="Basic and acidic residues" evidence="1">
    <location>
        <begin position="20"/>
        <end position="29"/>
    </location>
</feature>